<gene>
    <name evidence="12" type="ORF">DPM35_31215</name>
</gene>
<dbReference type="InterPro" id="IPR023214">
    <property type="entry name" value="HAD_sf"/>
</dbReference>
<comment type="subcellular location">
    <subcellularLocation>
        <location evidence="10">Cell membrane</location>
    </subcellularLocation>
    <subcellularLocation>
        <location evidence="1">Membrane</location>
    </subcellularLocation>
</comment>
<dbReference type="InterPro" id="IPR018303">
    <property type="entry name" value="ATPase_P-typ_P_site"/>
</dbReference>
<proteinExistence type="inferred from homology"/>
<evidence type="ECO:0000256" key="9">
    <source>
        <dbReference type="ARBA" id="ARBA00047308"/>
    </source>
</evidence>
<dbReference type="PROSITE" id="PS00154">
    <property type="entry name" value="ATPASE_E1_E2"/>
    <property type="match status" value="1"/>
</dbReference>
<dbReference type="Pfam" id="PF00122">
    <property type="entry name" value="E1-E2_ATPase"/>
    <property type="match status" value="1"/>
</dbReference>
<dbReference type="InterPro" id="IPR023298">
    <property type="entry name" value="ATPase_P-typ_TM_dom_sf"/>
</dbReference>
<dbReference type="AlphaFoldDB" id="A0A330GKS5"/>
<comment type="similarity">
    <text evidence="2 10">Belongs to the cation transport ATPase (P-type) (TC 3.A.3) family. Type IB subfamily.</text>
</comment>
<feature type="transmembrane region" description="Helical" evidence="10">
    <location>
        <begin position="256"/>
        <end position="280"/>
    </location>
</feature>
<feature type="transmembrane region" description="Helical" evidence="10">
    <location>
        <begin position="6"/>
        <end position="25"/>
    </location>
</feature>
<keyword evidence="6 10" id="KW-1133">Transmembrane helix</keyword>
<dbReference type="GO" id="GO:0016887">
    <property type="term" value="F:ATP hydrolysis activity"/>
    <property type="evidence" value="ECO:0007669"/>
    <property type="project" value="InterPro"/>
</dbReference>
<feature type="transmembrane region" description="Helical" evidence="10">
    <location>
        <begin position="37"/>
        <end position="54"/>
    </location>
</feature>
<dbReference type="GO" id="GO:0046872">
    <property type="term" value="F:metal ion binding"/>
    <property type="evidence" value="ECO:0007669"/>
    <property type="project" value="UniProtKB-KW"/>
</dbReference>
<dbReference type="InterPro" id="IPR036412">
    <property type="entry name" value="HAD-like_sf"/>
</dbReference>
<dbReference type="SUPFAM" id="SSF56784">
    <property type="entry name" value="HAD-like"/>
    <property type="match status" value="1"/>
</dbReference>
<organism evidence="12 13">
    <name type="scientific">Mesorhizobium atlanticum</name>
    <dbReference type="NCBI Taxonomy" id="2233532"/>
    <lineage>
        <taxon>Bacteria</taxon>
        <taxon>Pseudomonadati</taxon>
        <taxon>Pseudomonadota</taxon>
        <taxon>Alphaproteobacteria</taxon>
        <taxon>Hyphomicrobiales</taxon>
        <taxon>Phyllobacteriaceae</taxon>
        <taxon>Mesorhizobium</taxon>
    </lineage>
</organism>
<dbReference type="SFLD" id="SFLDG00002">
    <property type="entry name" value="C1.7:_P-type_atpase_like"/>
    <property type="match status" value="1"/>
</dbReference>
<dbReference type="GO" id="GO:0005524">
    <property type="term" value="F:ATP binding"/>
    <property type="evidence" value="ECO:0007669"/>
    <property type="project" value="UniProtKB-UniRule"/>
</dbReference>
<keyword evidence="7 10" id="KW-0472">Membrane</keyword>
<dbReference type="Gene3D" id="2.70.150.10">
    <property type="entry name" value="Calcium-transporting ATPase, cytoplasmic transduction domain A"/>
    <property type="match status" value="1"/>
</dbReference>
<evidence type="ECO:0000256" key="1">
    <source>
        <dbReference type="ARBA" id="ARBA00004370"/>
    </source>
</evidence>
<dbReference type="SUPFAM" id="SSF81653">
    <property type="entry name" value="Calcium ATPase, transduction domain A"/>
    <property type="match status" value="1"/>
</dbReference>
<comment type="caution">
    <text evidence="12">The sequence shown here is derived from an EMBL/GenBank/DDBJ whole genome shotgun (WGS) entry which is preliminary data.</text>
</comment>
<protein>
    <recommendedName>
        <fullName evidence="8">P-type Zn(2+) transporter</fullName>
        <ecNumber evidence="8">7.2.2.12</ecNumber>
    </recommendedName>
</protein>
<evidence type="ECO:0000259" key="11">
    <source>
        <dbReference type="Pfam" id="PF00122"/>
    </source>
</evidence>
<reference evidence="13" key="1">
    <citation type="submission" date="2018-06" db="EMBL/GenBank/DDBJ databases">
        <authorList>
            <person name="Helene L.C."/>
            <person name="Dall'Agnol R."/>
            <person name="Delamuta J.R."/>
            <person name="Hungria M."/>
        </authorList>
    </citation>
    <scope>NUCLEOTIDE SEQUENCE [LARGE SCALE GENOMIC DNA]</scope>
    <source>
        <strain evidence="13">CNPSo 3140</strain>
    </source>
</reference>
<sequence length="623" mass="64133">MSETVLRRTLLIIAVLGLALGLGVWRYGIDIASPDMIWAAATLPVVAALAISILRDFWIGRIGVDAIALVSMSAALLLGQALAAVVVAIMYAGGTVLEDLARGRAERNLKALTDRAPRVAHRKSAHGTETVAIDQVAVGDELLVRAGELLPVDGILIDASALLDESTVTGEPLPERRGAGDALRSGTVNAGEAFVMRASAVANKSTYAAIVRMVAAAQTAKAPFIRIADRFALLLLPATLLVAGIAWYLSNDPVRALAVLVVATPCPLILAAPVAFIGGVSRAARAGILMKGSAALEALAQIRTAIFDKTGTLTLGGAELIEIDVAPGQGTDEPLRLLASLEQASHHVLADSIVRIARHGNLLLSQPRDVREHRGEGLEGQVDGMSVVAGSRPLVLGNGPLPNWAKSGESRYRDTQVLRVFVTIDGRLAAVFTFGDAIREDAPGTVGALRSAGVTRIVMLTGDDGAAAEKVSASLDLDAVFSDATPADKVGTVEAEKATAPTMMVGDGINDAPALAAATVGIAMGARGGTASSEAADVVVLTDRLQPVAEALRIARRTRGIALQSIVVGLALSGAAMIAAAMGHITPVAGALLQEGIDVAVIVNALRALGGGRLEHSQTGRRS</sequence>
<dbReference type="GO" id="GO:0016463">
    <property type="term" value="F:P-type zinc transporter activity"/>
    <property type="evidence" value="ECO:0007669"/>
    <property type="project" value="UniProtKB-EC"/>
</dbReference>
<dbReference type="NCBIfam" id="TIGR01525">
    <property type="entry name" value="ATPase-IB_hvy"/>
    <property type="match status" value="1"/>
</dbReference>
<dbReference type="PANTHER" id="PTHR48085:SF5">
    <property type="entry name" value="CADMIUM_ZINC-TRANSPORTING ATPASE HMA4-RELATED"/>
    <property type="match status" value="1"/>
</dbReference>
<evidence type="ECO:0000313" key="12">
    <source>
        <dbReference type="EMBL" id="RAZ71437.1"/>
    </source>
</evidence>
<dbReference type="EC" id="7.2.2.12" evidence="8"/>
<dbReference type="InterPro" id="IPR044492">
    <property type="entry name" value="P_typ_ATPase_HD_dom"/>
</dbReference>
<keyword evidence="3 10" id="KW-0812">Transmembrane</keyword>
<dbReference type="PRINTS" id="PR00119">
    <property type="entry name" value="CATATPASE"/>
</dbReference>
<evidence type="ECO:0000256" key="8">
    <source>
        <dbReference type="ARBA" id="ARBA00039097"/>
    </source>
</evidence>
<dbReference type="Proteomes" id="UP000251956">
    <property type="component" value="Unassembled WGS sequence"/>
</dbReference>
<comment type="catalytic activity">
    <reaction evidence="9">
        <text>Zn(2+)(in) + ATP + H2O = Zn(2+)(out) + ADP + phosphate + H(+)</text>
        <dbReference type="Rhea" id="RHEA:20621"/>
        <dbReference type="ChEBI" id="CHEBI:15377"/>
        <dbReference type="ChEBI" id="CHEBI:15378"/>
        <dbReference type="ChEBI" id="CHEBI:29105"/>
        <dbReference type="ChEBI" id="CHEBI:30616"/>
        <dbReference type="ChEBI" id="CHEBI:43474"/>
        <dbReference type="ChEBI" id="CHEBI:456216"/>
        <dbReference type="EC" id="7.2.2.12"/>
    </reaction>
</comment>
<keyword evidence="10" id="KW-0547">Nucleotide-binding</keyword>
<feature type="transmembrane region" description="Helical" evidence="10">
    <location>
        <begin position="66"/>
        <end position="92"/>
    </location>
</feature>
<dbReference type="Pfam" id="PF00702">
    <property type="entry name" value="Hydrolase"/>
    <property type="match status" value="1"/>
</dbReference>
<evidence type="ECO:0000256" key="5">
    <source>
        <dbReference type="ARBA" id="ARBA00022967"/>
    </source>
</evidence>
<keyword evidence="4 10" id="KW-0479">Metal-binding</keyword>
<dbReference type="SFLD" id="SFLDF00027">
    <property type="entry name" value="p-type_atpase"/>
    <property type="match status" value="1"/>
</dbReference>
<accession>A0A330GKS5</accession>
<dbReference type="InterPro" id="IPR027256">
    <property type="entry name" value="P-typ_ATPase_IB"/>
</dbReference>
<keyword evidence="10" id="KW-1003">Cell membrane</keyword>
<reference evidence="12 13" key="2">
    <citation type="submission" date="2018-07" db="EMBL/GenBank/DDBJ databases">
        <title>Diversity of Mesorhizobium strains in Brazil.</title>
        <authorList>
            <person name="Helene L.C.F."/>
            <person name="Dall'Agnol R."/>
            <person name="Delamuta J.R.M."/>
            <person name="Hungria M."/>
        </authorList>
    </citation>
    <scope>NUCLEOTIDE SEQUENCE [LARGE SCALE GENOMIC DNA]</scope>
    <source>
        <strain evidence="12 13">CNPSo 3140</strain>
    </source>
</reference>
<dbReference type="PANTHER" id="PTHR48085">
    <property type="entry name" value="CADMIUM/ZINC-TRANSPORTING ATPASE HMA2-RELATED"/>
    <property type="match status" value="1"/>
</dbReference>
<feature type="domain" description="P-type ATPase A" evidence="11">
    <location>
        <begin position="116"/>
        <end position="214"/>
    </location>
</feature>
<keyword evidence="13" id="KW-1185">Reference proteome</keyword>
<dbReference type="EMBL" id="QMBQ01000014">
    <property type="protein sequence ID" value="RAZ71437.1"/>
    <property type="molecule type" value="Genomic_DNA"/>
</dbReference>
<evidence type="ECO:0000256" key="10">
    <source>
        <dbReference type="RuleBase" id="RU362081"/>
    </source>
</evidence>
<dbReference type="InterPro" id="IPR001757">
    <property type="entry name" value="P_typ_ATPase"/>
</dbReference>
<dbReference type="InterPro" id="IPR008250">
    <property type="entry name" value="ATPase_P-typ_transduc_dom_A_sf"/>
</dbReference>
<evidence type="ECO:0000256" key="7">
    <source>
        <dbReference type="ARBA" id="ARBA00023136"/>
    </source>
</evidence>
<dbReference type="InterPro" id="IPR059000">
    <property type="entry name" value="ATPase_P-type_domA"/>
</dbReference>
<dbReference type="SUPFAM" id="SSF81665">
    <property type="entry name" value="Calcium ATPase, transmembrane domain M"/>
    <property type="match status" value="1"/>
</dbReference>
<dbReference type="InterPro" id="IPR051014">
    <property type="entry name" value="Cation_Transport_ATPase_IB"/>
</dbReference>
<evidence type="ECO:0000256" key="6">
    <source>
        <dbReference type="ARBA" id="ARBA00022989"/>
    </source>
</evidence>
<dbReference type="SFLD" id="SFLDS00003">
    <property type="entry name" value="Haloacid_Dehalogenase"/>
    <property type="match status" value="1"/>
</dbReference>
<evidence type="ECO:0000256" key="3">
    <source>
        <dbReference type="ARBA" id="ARBA00022692"/>
    </source>
</evidence>
<feature type="transmembrane region" description="Helical" evidence="10">
    <location>
        <begin position="561"/>
        <end position="585"/>
    </location>
</feature>
<dbReference type="InterPro" id="IPR023299">
    <property type="entry name" value="ATPase_P-typ_cyto_dom_N"/>
</dbReference>
<dbReference type="NCBIfam" id="TIGR01494">
    <property type="entry name" value="ATPase_P-type"/>
    <property type="match status" value="2"/>
</dbReference>
<evidence type="ECO:0000313" key="13">
    <source>
        <dbReference type="Proteomes" id="UP000251956"/>
    </source>
</evidence>
<keyword evidence="10" id="KW-0067">ATP-binding</keyword>
<dbReference type="Gene3D" id="3.40.50.1000">
    <property type="entry name" value="HAD superfamily/HAD-like"/>
    <property type="match status" value="1"/>
</dbReference>
<name>A0A330GKS5_9HYPH</name>
<dbReference type="GO" id="GO:0015086">
    <property type="term" value="F:cadmium ion transmembrane transporter activity"/>
    <property type="evidence" value="ECO:0007669"/>
    <property type="project" value="TreeGrafter"/>
</dbReference>
<dbReference type="OrthoDB" id="9807843at2"/>
<evidence type="ECO:0000256" key="2">
    <source>
        <dbReference type="ARBA" id="ARBA00006024"/>
    </source>
</evidence>
<feature type="transmembrane region" description="Helical" evidence="10">
    <location>
        <begin position="231"/>
        <end position="250"/>
    </location>
</feature>
<keyword evidence="5" id="KW-1278">Translocase</keyword>
<dbReference type="GO" id="GO:0005886">
    <property type="term" value="C:plasma membrane"/>
    <property type="evidence" value="ECO:0007669"/>
    <property type="project" value="UniProtKB-SubCell"/>
</dbReference>
<dbReference type="RefSeq" id="WP_112131337.1">
    <property type="nucleotide sequence ID" value="NZ_QMBQ01000014.1"/>
</dbReference>
<dbReference type="Gene3D" id="3.40.1110.10">
    <property type="entry name" value="Calcium-transporting ATPase, cytoplasmic domain N"/>
    <property type="match status" value="1"/>
</dbReference>
<evidence type="ECO:0000256" key="4">
    <source>
        <dbReference type="ARBA" id="ARBA00022723"/>
    </source>
</evidence>